<evidence type="ECO:0000259" key="7">
    <source>
        <dbReference type="PROSITE" id="PS50110"/>
    </source>
</evidence>
<dbReference type="SUPFAM" id="SSF52172">
    <property type="entry name" value="CheY-like"/>
    <property type="match status" value="1"/>
</dbReference>
<evidence type="ECO:0000313" key="8">
    <source>
        <dbReference type="EMBL" id="MFD1190849.1"/>
    </source>
</evidence>
<keyword evidence="4" id="KW-0238">DNA-binding</keyword>
<dbReference type="Gene3D" id="3.40.50.2300">
    <property type="match status" value="1"/>
</dbReference>
<dbReference type="InterPro" id="IPR039420">
    <property type="entry name" value="WalR-like"/>
</dbReference>
<dbReference type="Proteomes" id="UP001597216">
    <property type="component" value="Unassembled WGS sequence"/>
</dbReference>
<comment type="caution">
    <text evidence="8">The sequence shown here is derived from an EMBL/GenBank/DDBJ whole genome shotgun (WGS) entry which is preliminary data.</text>
</comment>
<keyword evidence="2" id="KW-0902">Two-component regulatory system</keyword>
<feature type="domain" description="Response regulatory" evidence="7">
    <location>
        <begin position="9"/>
        <end position="125"/>
    </location>
</feature>
<protein>
    <submittedName>
        <fullName evidence="8">Response regulator transcription factor</fullName>
    </submittedName>
</protein>
<dbReference type="InterPro" id="IPR001789">
    <property type="entry name" value="Sig_transdc_resp-reg_receiver"/>
</dbReference>
<keyword evidence="5" id="KW-0804">Transcription</keyword>
<evidence type="ECO:0000256" key="2">
    <source>
        <dbReference type="ARBA" id="ARBA00023012"/>
    </source>
</evidence>
<evidence type="ECO:0000256" key="1">
    <source>
        <dbReference type="ARBA" id="ARBA00022553"/>
    </source>
</evidence>
<proteinExistence type="predicted"/>
<dbReference type="InterPro" id="IPR011006">
    <property type="entry name" value="CheY-like_superfamily"/>
</dbReference>
<reference evidence="9" key="1">
    <citation type="journal article" date="2019" name="Int. J. Syst. Evol. Microbiol.">
        <title>The Global Catalogue of Microorganisms (GCM) 10K type strain sequencing project: providing services to taxonomists for standard genome sequencing and annotation.</title>
        <authorList>
            <consortium name="The Broad Institute Genomics Platform"/>
            <consortium name="The Broad Institute Genome Sequencing Center for Infectious Disease"/>
            <person name="Wu L."/>
            <person name="Ma J."/>
        </authorList>
    </citation>
    <scope>NUCLEOTIDE SEQUENCE [LARGE SCALE GENOMIC DNA]</scope>
    <source>
        <strain evidence="9">CCUG 55074</strain>
    </source>
</reference>
<name>A0ABW3T124_9CAUL</name>
<evidence type="ECO:0000313" key="9">
    <source>
        <dbReference type="Proteomes" id="UP001597216"/>
    </source>
</evidence>
<gene>
    <name evidence="8" type="ORF">ACFQ27_09685</name>
</gene>
<dbReference type="EMBL" id="JBHTLQ010000017">
    <property type="protein sequence ID" value="MFD1190849.1"/>
    <property type="molecule type" value="Genomic_DNA"/>
</dbReference>
<sequence length="132" mass="14172">MQFDTKGQRILVADGDRAVLEMLQIRLDVAGYVVHIARTGPAALEAIKTFRPAAVVMDLNLPDMNGLDVLRALNPQGGKLSMPILLIGRKLAIEDVKTAVGLGARDALAKPFSGADFLERVARLLRKPAMAA</sequence>
<keyword evidence="3" id="KW-0805">Transcription regulation</keyword>
<keyword evidence="9" id="KW-1185">Reference proteome</keyword>
<dbReference type="SMART" id="SM00448">
    <property type="entry name" value="REC"/>
    <property type="match status" value="1"/>
</dbReference>
<dbReference type="PANTHER" id="PTHR48111">
    <property type="entry name" value="REGULATOR OF RPOS"/>
    <property type="match status" value="1"/>
</dbReference>
<keyword evidence="1 6" id="KW-0597">Phosphoprotein</keyword>
<evidence type="ECO:0000256" key="4">
    <source>
        <dbReference type="ARBA" id="ARBA00023125"/>
    </source>
</evidence>
<evidence type="ECO:0000256" key="6">
    <source>
        <dbReference type="PROSITE-ProRule" id="PRU00169"/>
    </source>
</evidence>
<dbReference type="Pfam" id="PF00072">
    <property type="entry name" value="Response_reg"/>
    <property type="match status" value="1"/>
</dbReference>
<accession>A0ABW3T124</accession>
<dbReference type="PROSITE" id="PS50110">
    <property type="entry name" value="RESPONSE_REGULATORY"/>
    <property type="match status" value="1"/>
</dbReference>
<organism evidence="8 9">
    <name type="scientific">Phenylobacterium conjunctum</name>
    <dbReference type="NCBI Taxonomy" id="1298959"/>
    <lineage>
        <taxon>Bacteria</taxon>
        <taxon>Pseudomonadati</taxon>
        <taxon>Pseudomonadota</taxon>
        <taxon>Alphaproteobacteria</taxon>
        <taxon>Caulobacterales</taxon>
        <taxon>Caulobacteraceae</taxon>
        <taxon>Phenylobacterium</taxon>
    </lineage>
</organism>
<evidence type="ECO:0000256" key="5">
    <source>
        <dbReference type="ARBA" id="ARBA00023163"/>
    </source>
</evidence>
<feature type="modified residue" description="4-aspartylphosphate" evidence="6">
    <location>
        <position position="58"/>
    </location>
</feature>
<dbReference type="RefSeq" id="WP_374348359.1">
    <property type="nucleotide sequence ID" value="NZ_JBHTLQ010000017.1"/>
</dbReference>
<dbReference type="PANTHER" id="PTHR48111:SF1">
    <property type="entry name" value="TWO-COMPONENT RESPONSE REGULATOR ORR33"/>
    <property type="match status" value="1"/>
</dbReference>
<evidence type="ECO:0000256" key="3">
    <source>
        <dbReference type="ARBA" id="ARBA00023015"/>
    </source>
</evidence>